<dbReference type="RefSeq" id="XP_005787037.1">
    <property type="nucleotide sequence ID" value="XM_005786980.1"/>
</dbReference>
<name>A0A0D3KFS3_EMIH1</name>
<keyword evidence="1" id="KW-0677">Repeat</keyword>
<feature type="compositionally biased region" description="Basic residues" evidence="2">
    <location>
        <begin position="238"/>
        <end position="255"/>
    </location>
</feature>
<dbReference type="InterPro" id="IPR002885">
    <property type="entry name" value="PPR_rpt"/>
</dbReference>
<accession>A0A0D3KFS3</accession>
<evidence type="ECO:0000313" key="4">
    <source>
        <dbReference type="EnsemblProtists" id="EOD34608"/>
    </source>
</evidence>
<dbReference type="EnsemblProtists" id="EOD34608">
    <property type="protein sequence ID" value="EOD34608"/>
    <property type="gene ID" value="EMIHUDRAFT_471585"/>
</dbReference>
<reference evidence="5" key="1">
    <citation type="journal article" date="2013" name="Nature">
        <title>Pan genome of the phytoplankton Emiliania underpins its global distribution.</title>
        <authorList>
            <person name="Read B.A."/>
            <person name="Kegel J."/>
            <person name="Klute M.J."/>
            <person name="Kuo A."/>
            <person name="Lefebvre S.C."/>
            <person name="Maumus F."/>
            <person name="Mayer C."/>
            <person name="Miller J."/>
            <person name="Monier A."/>
            <person name="Salamov A."/>
            <person name="Young J."/>
            <person name="Aguilar M."/>
            <person name="Claverie J.M."/>
            <person name="Frickenhaus S."/>
            <person name="Gonzalez K."/>
            <person name="Herman E.K."/>
            <person name="Lin Y.C."/>
            <person name="Napier J."/>
            <person name="Ogata H."/>
            <person name="Sarno A.F."/>
            <person name="Shmutz J."/>
            <person name="Schroeder D."/>
            <person name="de Vargas C."/>
            <person name="Verret F."/>
            <person name="von Dassow P."/>
            <person name="Valentin K."/>
            <person name="Van de Peer Y."/>
            <person name="Wheeler G."/>
            <person name="Dacks J.B."/>
            <person name="Delwiche C.F."/>
            <person name="Dyhrman S.T."/>
            <person name="Glockner G."/>
            <person name="John U."/>
            <person name="Richards T."/>
            <person name="Worden A.Z."/>
            <person name="Zhang X."/>
            <person name="Grigoriev I.V."/>
            <person name="Allen A.E."/>
            <person name="Bidle K."/>
            <person name="Borodovsky M."/>
            <person name="Bowler C."/>
            <person name="Brownlee C."/>
            <person name="Cock J.M."/>
            <person name="Elias M."/>
            <person name="Gladyshev V.N."/>
            <person name="Groth M."/>
            <person name="Guda C."/>
            <person name="Hadaegh A."/>
            <person name="Iglesias-Rodriguez M.D."/>
            <person name="Jenkins J."/>
            <person name="Jones B.M."/>
            <person name="Lawson T."/>
            <person name="Leese F."/>
            <person name="Lindquist E."/>
            <person name="Lobanov A."/>
            <person name="Lomsadze A."/>
            <person name="Malik S.B."/>
            <person name="Marsh M.E."/>
            <person name="Mackinder L."/>
            <person name="Mock T."/>
            <person name="Mueller-Roeber B."/>
            <person name="Pagarete A."/>
            <person name="Parker M."/>
            <person name="Probert I."/>
            <person name="Quesneville H."/>
            <person name="Raines C."/>
            <person name="Rensing S.A."/>
            <person name="Riano-Pachon D.M."/>
            <person name="Richier S."/>
            <person name="Rokitta S."/>
            <person name="Shiraiwa Y."/>
            <person name="Soanes D.M."/>
            <person name="van der Giezen M."/>
            <person name="Wahlund T.M."/>
            <person name="Williams B."/>
            <person name="Wilson W."/>
            <person name="Wolfe G."/>
            <person name="Wurch L.L."/>
        </authorList>
    </citation>
    <scope>NUCLEOTIDE SEQUENCE</scope>
</reference>
<dbReference type="Pfam" id="PF01535">
    <property type="entry name" value="PPR"/>
    <property type="match status" value="1"/>
</dbReference>
<dbReference type="Proteomes" id="UP000013827">
    <property type="component" value="Unassembled WGS sequence"/>
</dbReference>
<evidence type="ECO:0000256" key="3">
    <source>
        <dbReference type="SAM" id="SignalP"/>
    </source>
</evidence>
<dbReference type="PaxDb" id="2903-EOD34608"/>
<evidence type="ECO:0008006" key="6">
    <source>
        <dbReference type="Google" id="ProtNLM"/>
    </source>
</evidence>
<dbReference type="AlphaFoldDB" id="A0A0D3KFS3"/>
<dbReference type="PANTHER" id="PTHR47447">
    <property type="entry name" value="OS03G0856100 PROTEIN"/>
    <property type="match status" value="1"/>
</dbReference>
<dbReference type="PANTHER" id="PTHR47447:SF17">
    <property type="entry name" value="OS12G0638900 PROTEIN"/>
    <property type="match status" value="1"/>
</dbReference>
<dbReference type="HOGENOM" id="CLU_1051456_0_0_1"/>
<feature type="chain" id="PRO_5044291797" description="Pentacotripeptide-repeat region of PRORP domain-containing protein" evidence="3">
    <location>
        <begin position="17"/>
        <end position="265"/>
    </location>
</feature>
<evidence type="ECO:0000313" key="5">
    <source>
        <dbReference type="Proteomes" id="UP000013827"/>
    </source>
</evidence>
<keyword evidence="5" id="KW-1185">Reference proteome</keyword>
<dbReference type="Gene3D" id="1.25.40.10">
    <property type="entry name" value="Tetratricopeptide repeat domain"/>
    <property type="match status" value="1"/>
</dbReference>
<dbReference type="GeneID" id="17279880"/>
<feature type="compositionally biased region" description="Low complexity" evidence="2">
    <location>
        <begin position="220"/>
        <end position="229"/>
    </location>
</feature>
<evidence type="ECO:0000256" key="2">
    <source>
        <dbReference type="SAM" id="MobiDB-lite"/>
    </source>
</evidence>
<proteinExistence type="predicted"/>
<sequence length="265" mass="28145">MRTLLLACLASGSGRAVRLPSSGLIVLGGSGGPPPAAAAAVADGRELRKQLSALRASSDWDGAHGLLWWALREAPSSAETIHCNVVLAALSDAAEWERALVLLEHMRAAGLPRDGYSFSSAICACARAGQPEAAVETFKAMCADDSVEPSSVAFNTALSAAQRASDPVRAAEMVLAIYTLETLSLQPDAWASAAALRALTRLGQRARALELYASLRPEQEAQPPAALLPTAPPLPRPPPHRLPPHRRRRPRRRGARRDPTALVRM</sequence>
<organism evidence="4 5">
    <name type="scientific">Emiliania huxleyi (strain CCMP1516)</name>
    <dbReference type="NCBI Taxonomy" id="280463"/>
    <lineage>
        <taxon>Eukaryota</taxon>
        <taxon>Haptista</taxon>
        <taxon>Haptophyta</taxon>
        <taxon>Prymnesiophyceae</taxon>
        <taxon>Isochrysidales</taxon>
        <taxon>Noelaerhabdaceae</taxon>
        <taxon>Emiliania</taxon>
    </lineage>
</organism>
<evidence type="ECO:0000256" key="1">
    <source>
        <dbReference type="ARBA" id="ARBA00022737"/>
    </source>
</evidence>
<reference evidence="4" key="2">
    <citation type="submission" date="2024-10" db="UniProtKB">
        <authorList>
            <consortium name="EnsemblProtists"/>
        </authorList>
    </citation>
    <scope>IDENTIFICATION</scope>
</reference>
<dbReference type="STRING" id="2903.R1DGF1"/>
<keyword evidence="3" id="KW-0732">Signal</keyword>
<protein>
    <recommendedName>
        <fullName evidence="6">Pentacotripeptide-repeat region of PRORP domain-containing protein</fullName>
    </recommendedName>
</protein>
<feature type="region of interest" description="Disordered" evidence="2">
    <location>
        <begin position="219"/>
        <end position="265"/>
    </location>
</feature>
<feature type="signal peptide" evidence="3">
    <location>
        <begin position="1"/>
        <end position="16"/>
    </location>
</feature>
<dbReference type="NCBIfam" id="TIGR00756">
    <property type="entry name" value="PPR"/>
    <property type="match status" value="1"/>
</dbReference>
<dbReference type="InterPro" id="IPR011990">
    <property type="entry name" value="TPR-like_helical_dom_sf"/>
</dbReference>
<dbReference type="KEGG" id="ehx:EMIHUDRAFT_471585"/>